<reference evidence="3" key="1">
    <citation type="submission" date="2010-12" db="EMBL/GenBank/DDBJ databases">
        <title>Complete sequence of chromosome 1 of Asticcacaulis excentricus CB 48.</title>
        <authorList>
            <consortium name="US DOE Joint Genome Institute"/>
            <person name="Lucas S."/>
            <person name="Copeland A."/>
            <person name="Lapidus A."/>
            <person name="Cheng J.-F."/>
            <person name="Bruce D."/>
            <person name="Goodwin L."/>
            <person name="Pitluck S."/>
            <person name="Teshima H."/>
            <person name="Davenport K."/>
            <person name="Detter J.C."/>
            <person name="Han C."/>
            <person name="Tapia R."/>
            <person name="Land M."/>
            <person name="Hauser L."/>
            <person name="Jeffries C."/>
            <person name="Kyrpides N."/>
            <person name="Ivanova N."/>
            <person name="Ovchinnikova G."/>
            <person name="Brun Y.V."/>
            <person name="Woyke T."/>
        </authorList>
    </citation>
    <scope>NUCLEOTIDE SEQUENCE [LARGE SCALE GENOMIC DNA]</scope>
    <source>
        <strain evidence="3">ATCC 15261 / DSM 4724 / KCTC 12464 / NCIMB 9791 / VKM B-1370 / CB 48</strain>
    </source>
</reference>
<evidence type="ECO:0000313" key="3">
    <source>
        <dbReference type="Proteomes" id="UP000001492"/>
    </source>
</evidence>
<feature type="transmembrane region" description="Helical" evidence="1">
    <location>
        <begin position="91"/>
        <end position="113"/>
    </location>
</feature>
<dbReference type="HOGENOM" id="CLU_1591230_0_0_5"/>
<keyword evidence="1" id="KW-1133">Transmembrane helix</keyword>
<dbReference type="STRING" id="573065.Astex_0500"/>
<organism evidence="2 3">
    <name type="scientific">Asticcacaulis excentricus (strain ATCC 15261 / DSM 4724 / KCTC 12464 / NCIMB 9791 / VKM B-1370 / CB 48)</name>
    <dbReference type="NCBI Taxonomy" id="573065"/>
    <lineage>
        <taxon>Bacteria</taxon>
        <taxon>Pseudomonadati</taxon>
        <taxon>Pseudomonadota</taxon>
        <taxon>Alphaproteobacteria</taxon>
        <taxon>Caulobacterales</taxon>
        <taxon>Caulobacteraceae</taxon>
        <taxon>Asticcacaulis</taxon>
    </lineage>
</organism>
<keyword evidence="1" id="KW-0472">Membrane</keyword>
<feature type="transmembrane region" description="Helical" evidence="1">
    <location>
        <begin position="59"/>
        <end position="79"/>
    </location>
</feature>
<evidence type="ECO:0000313" key="2">
    <source>
        <dbReference type="EMBL" id="ADU12195.1"/>
    </source>
</evidence>
<name>E8RQL1_ASTEC</name>
<dbReference type="KEGG" id="aex:Astex_0500"/>
<keyword evidence="3" id="KW-1185">Reference proteome</keyword>
<gene>
    <name evidence="2" type="ordered locus">Astex_0500</name>
</gene>
<keyword evidence="1" id="KW-0812">Transmembrane</keyword>
<evidence type="ECO:0008006" key="4">
    <source>
        <dbReference type="Google" id="ProtNLM"/>
    </source>
</evidence>
<accession>E8RQL1</accession>
<proteinExistence type="predicted"/>
<protein>
    <recommendedName>
        <fullName evidence="4">Transmembrane protein</fullName>
    </recommendedName>
</protein>
<dbReference type="EMBL" id="CP002395">
    <property type="protein sequence ID" value="ADU12195.1"/>
    <property type="molecule type" value="Genomic_DNA"/>
</dbReference>
<sequence>MIIAAKSPFRQGKFCLLTARRPLFLWFSLALLAASILHACVWFAARVFAAQGLLAAPEGARQMGLSLFWMVCATSLWLIQGPKNRVHAVGHVIGCAFLVCSLGSVMAFSNLTLSQNFELSFSNLLVFALVAVPMVASQVLLAVPSAMLFQLILLKRPLQAIKEAPAA</sequence>
<feature type="transmembrane region" description="Helical" evidence="1">
    <location>
        <begin position="125"/>
        <end position="154"/>
    </location>
</feature>
<dbReference type="AlphaFoldDB" id="E8RQL1"/>
<evidence type="ECO:0000256" key="1">
    <source>
        <dbReference type="SAM" id="Phobius"/>
    </source>
</evidence>
<dbReference type="Proteomes" id="UP000001492">
    <property type="component" value="Chromosome 1"/>
</dbReference>